<dbReference type="Proteomes" id="UP000030428">
    <property type="component" value="Unassembled WGS sequence"/>
</dbReference>
<proteinExistence type="predicted"/>
<dbReference type="SUPFAM" id="SSF48403">
    <property type="entry name" value="Ankyrin repeat"/>
    <property type="match status" value="1"/>
</dbReference>
<name>A0A0A6P6P7_9GAMM</name>
<dbReference type="InterPro" id="IPR036770">
    <property type="entry name" value="Ankyrin_rpt-contain_sf"/>
</dbReference>
<comment type="caution">
    <text evidence="1">The sequence shown here is derived from an EMBL/GenBank/DDBJ whole genome shotgun (WGS) entry which is preliminary data.</text>
</comment>
<dbReference type="EMBL" id="JSZA02000010">
    <property type="protein sequence ID" value="KHD06453.2"/>
    <property type="molecule type" value="Genomic_DNA"/>
</dbReference>
<dbReference type="Gene3D" id="1.25.40.20">
    <property type="entry name" value="Ankyrin repeat-containing domain"/>
    <property type="match status" value="1"/>
</dbReference>
<evidence type="ECO:0000313" key="1">
    <source>
        <dbReference type="EMBL" id="KHD06453.2"/>
    </source>
</evidence>
<keyword evidence="2" id="KW-1185">Reference proteome</keyword>
<organism evidence="1 2">
    <name type="scientific">Candidatus Thiomargarita nelsonii</name>
    <dbReference type="NCBI Taxonomy" id="1003181"/>
    <lineage>
        <taxon>Bacteria</taxon>
        <taxon>Pseudomonadati</taxon>
        <taxon>Pseudomonadota</taxon>
        <taxon>Gammaproteobacteria</taxon>
        <taxon>Thiotrichales</taxon>
        <taxon>Thiotrichaceae</taxon>
        <taxon>Thiomargarita</taxon>
    </lineage>
</organism>
<reference evidence="1 2" key="1">
    <citation type="journal article" date="2016" name="Front. Microbiol.">
        <title>Single-Cell (Meta-)Genomics of a Dimorphic Candidatus Thiomargarita nelsonii Reveals Genomic Plasticity.</title>
        <authorList>
            <person name="Flood B.E."/>
            <person name="Fliss P."/>
            <person name="Jones D.S."/>
            <person name="Dick G.J."/>
            <person name="Jain S."/>
            <person name="Kaster A.K."/>
            <person name="Winkel M."/>
            <person name="Mussmann M."/>
            <person name="Bailey J."/>
        </authorList>
    </citation>
    <scope>NUCLEOTIDE SEQUENCE [LARGE SCALE GENOMIC DNA]</scope>
    <source>
        <strain evidence="1">Hydrate Ridge</strain>
    </source>
</reference>
<gene>
    <name evidence="1" type="ORF">PN36_03785</name>
</gene>
<protein>
    <submittedName>
        <fullName evidence="1">Uncharacterized protein</fullName>
    </submittedName>
</protein>
<evidence type="ECO:0000313" key="2">
    <source>
        <dbReference type="Proteomes" id="UP000030428"/>
    </source>
</evidence>
<sequence length="96" mass="10671">MHGAIAGYQLETVNLLAFQGADVNRICPTSDCKGTPLNFAIYWILQEEDAAAFVATLLKHGANPRISYEGKNAFDWAREKGYGKVIAILEQTRRKN</sequence>
<accession>A0A0A6P6P7</accession>
<dbReference type="AlphaFoldDB" id="A0A0A6P6P7"/>